<feature type="region of interest" description="Disordered" evidence="1">
    <location>
        <begin position="1"/>
        <end position="43"/>
    </location>
</feature>
<dbReference type="Proteomes" id="UP000270094">
    <property type="component" value="Unassembled WGS sequence"/>
</dbReference>
<accession>A0A3P7INZ2</accession>
<reference evidence="2 3" key="1">
    <citation type="submission" date="2018-11" db="EMBL/GenBank/DDBJ databases">
        <authorList>
            <consortium name="Pathogen Informatics"/>
        </authorList>
    </citation>
    <scope>NUCLEOTIDE SEQUENCE [LARGE SCALE GENOMIC DNA]</scope>
</reference>
<dbReference type="EMBL" id="UYYB01012496">
    <property type="protein sequence ID" value="VDM69513.1"/>
    <property type="molecule type" value="Genomic_DNA"/>
</dbReference>
<evidence type="ECO:0000313" key="3">
    <source>
        <dbReference type="Proteomes" id="UP000270094"/>
    </source>
</evidence>
<gene>
    <name evidence="2" type="ORF">SVUK_LOCUS4511</name>
</gene>
<name>A0A3P7INZ2_STRVU</name>
<organism evidence="2 3">
    <name type="scientific">Strongylus vulgaris</name>
    <name type="common">Blood worm</name>
    <dbReference type="NCBI Taxonomy" id="40348"/>
    <lineage>
        <taxon>Eukaryota</taxon>
        <taxon>Metazoa</taxon>
        <taxon>Ecdysozoa</taxon>
        <taxon>Nematoda</taxon>
        <taxon>Chromadorea</taxon>
        <taxon>Rhabditida</taxon>
        <taxon>Rhabditina</taxon>
        <taxon>Rhabditomorpha</taxon>
        <taxon>Strongyloidea</taxon>
        <taxon>Strongylidae</taxon>
        <taxon>Strongylus</taxon>
    </lineage>
</organism>
<keyword evidence="3" id="KW-1185">Reference proteome</keyword>
<sequence>CVGVVVDRQSRNGPNPASSFGTLPRERLNTHKPLQPNLSVSSPNLNELDVICTKKIGTLQRKDAIRKKRQVMVHNDNEHERGVQFPDSDGLFVVRLYLFARSFHLRLLYFLYKASCSLCVV</sequence>
<evidence type="ECO:0000313" key="2">
    <source>
        <dbReference type="EMBL" id="VDM69513.1"/>
    </source>
</evidence>
<proteinExistence type="predicted"/>
<feature type="compositionally biased region" description="Polar residues" evidence="1">
    <location>
        <begin position="11"/>
        <end position="21"/>
    </location>
</feature>
<feature type="non-terminal residue" evidence="2">
    <location>
        <position position="1"/>
    </location>
</feature>
<dbReference type="AlphaFoldDB" id="A0A3P7INZ2"/>
<protein>
    <submittedName>
        <fullName evidence="2">Uncharacterized protein</fullName>
    </submittedName>
</protein>
<evidence type="ECO:0000256" key="1">
    <source>
        <dbReference type="SAM" id="MobiDB-lite"/>
    </source>
</evidence>